<feature type="region of interest" description="Disordered" evidence="1">
    <location>
        <begin position="186"/>
        <end position="210"/>
    </location>
</feature>
<dbReference type="Proteomes" id="UP000887578">
    <property type="component" value="Unplaced"/>
</dbReference>
<evidence type="ECO:0000313" key="3">
    <source>
        <dbReference type="WBParaSite" id="PDA_v2.g23935.t1"/>
    </source>
</evidence>
<organism evidence="2 3">
    <name type="scientific">Panagrolaimus davidi</name>
    <dbReference type="NCBI Taxonomy" id="227884"/>
    <lineage>
        <taxon>Eukaryota</taxon>
        <taxon>Metazoa</taxon>
        <taxon>Ecdysozoa</taxon>
        <taxon>Nematoda</taxon>
        <taxon>Chromadorea</taxon>
        <taxon>Rhabditida</taxon>
        <taxon>Tylenchina</taxon>
        <taxon>Panagrolaimomorpha</taxon>
        <taxon>Panagrolaimoidea</taxon>
        <taxon>Panagrolaimidae</taxon>
        <taxon>Panagrolaimus</taxon>
    </lineage>
</organism>
<keyword evidence="2" id="KW-1185">Reference proteome</keyword>
<sequence length="472" mass="47977">MGAELSKLTAAGAARSTASEIIEGGKRTYAGGESIAADAIECERSLESNSSMFYTIADGEESSLTAFDYYHAYNKSNNLCEAEYPFILNENTHTIYCSSEEGLHWCCCPDHHYHINDEKLTIGQHDATCAWKRPDKGKQTGDRLMCTAVIPIEICVVNKAKRLKVVGKATKHNCVLQEHTKSRGSCDRETHVKKEVVHKSESSSPTSKYFETTRATNEQAGTYGAPAAVIVKDPIGATPIAGIVVDQIGTPPIAAIVGDPIGAPPSTMTAIGVPMPLDASSAFTAIGAAPRGALAMTAIGAPMPGDGFSTFTAVGAAPCGALAMTAIGAPMPGDGSSTFTAVGAAPRGALAMTPIGAPMPGDGSSTITAIGAAPCGALAMTAIGAPMPGDGSSTFSAIGAAPRGALAMTAIGAPMPGDGSSTFTAVGAAPCGASAMTAIGAPMPGDGSSKFTAVHYSITFGFFGQLTCRPVN</sequence>
<accession>A0A914PZU4</accession>
<feature type="compositionally biased region" description="Basic and acidic residues" evidence="1">
    <location>
        <begin position="186"/>
        <end position="201"/>
    </location>
</feature>
<proteinExistence type="predicted"/>
<reference evidence="3" key="1">
    <citation type="submission" date="2022-11" db="UniProtKB">
        <authorList>
            <consortium name="WormBaseParasite"/>
        </authorList>
    </citation>
    <scope>IDENTIFICATION</scope>
</reference>
<evidence type="ECO:0000313" key="2">
    <source>
        <dbReference type="Proteomes" id="UP000887578"/>
    </source>
</evidence>
<evidence type="ECO:0000256" key="1">
    <source>
        <dbReference type="SAM" id="MobiDB-lite"/>
    </source>
</evidence>
<name>A0A914PZU4_9BILA</name>
<protein>
    <submittedName>
        <fullName evidence="3">Uncharacterized protein</fullName>
    </submittedName>
</protein>
<dbReference type="AlphaFoldDB" id="A0A914PZU4"/>
<dbReference type="WBParaSite" id="PDA_v2.g23935.t1">
    <property type="protein sequence ID" value="PDA_v2.g23935.t1"/>
    <property type="gene ID" value="PDA_v2.g23935"/>
</dbReference>